<protein>
    <submittedName>
        <fullName evidence="2">Uncharacterized protein</fullName>
    </submittedName>
</protein>
<reference evidence="2" key="1">
    <citation type="submission" date="2020-08" db="EMBL/GenBank/DDBJ databases">
        <title>Multicomponent nature underlies the extraordinary mechanical properties of spider dragline silk.</title>
        <authorList>
            <person name="Kono N."/>
            <person name="Nakamura H."/>
            <person name="Mori M."/>
            <person name="Yoshida Y."/>
            <person name="Ohtoshi R."/>
            <person name="Malay A.D."/>
            <person name="Moran D.A.P."/>
            <person name="Tomita M."/>
            <person name="Numata K."/>
            <person name="Arakawa K."/>
        </authorList>
    </citation>
    <scope>NUCLEOTIDE SEQUENCE</scope>
</reference>
<accession>A0A8X6PQZ0</accession>
<proteinExistence type="predicted"/>
<keyword evidence="1" id="KW-0732">Signal</keyword>
<gene>
    <name evidence="3" type="ORF">NPIL_626471</name>
    <name evidence="2" type="ORF">NPIL_669321</name>
</gene>
<evidence type="ECO:0000313" key="2">
    <source>
        <dbReference type="EMBL" id="GFT77193.1"/>
    </source>
</evidence>
<comment type="caution">
    <text evidence="2">The sequence shown here is derived from an EMBL/GenBank/DDBJ whole genome shotgun (WGS) entry which is preliminary data.</text>
</comment>
<sequence length="102" mass="11349">MPIFILVLRGLGFLLDVAEPFIGSLLQTSCCDYKSSLQIPPPPQSFIVCNEIVFLTWKKSKGSEIELNQLEIGAFKKTSAVSPENLSYGGQREPAWRTELNC</sequence>
<dbReference type="AlphaFoldDB" id="A0A8X6PQZ0"/>
<keyword evidence="4" id="KW-1185">Reference proteome</keyword>
<evidence type="ECO:0000313" key="4">
    <source>
        <dbReference type="Proteomes" id="UP000887013"/>
    </source>
</evidence>
<dbReference type="EMBL" id="BMAW01071243">
    <property type="protein sequence ID" value="GFT77193.1"/>
    <property type="molecule type" value="Genomic_DNA"/>
</dbReference>
<evidence type="ECO:0000256" key="1">
    <source>
        <dbReference type="SAM" id="SignalP"/>
    </source>
</evidence>
<name>A0A8X6PQZ0_NEPPI</name>
<dbReference type="Proteomes" id="UP000887013">
    <property type="component" value="Unassembled WGS sequence"/>
</dbReference>
<dbReference type="EMBL" id="BMAW01072255">
    <property type="protein sequence ID" value="GFT82086.1"/>
    <property type="molecule type" value="Genomic_DNA"/>
</dbReference>
<feature type="chain" id="PRO_5036596955" evidence="1">
    <location>
        <begin position="21"/>
        <end position="102"/>
    </location>
</feature>
<feature type="signal peptide" evidence="1">
    <location>
        <begin position="1"/>
        <end position="20"/>
    </location>
</feature>
<evidence type="ECO:0000313" key="3">
    <source>
        <dbReference type="EMBL" id="GFT82086.1"/>
    </source>
</evidence>
<organism evidence="2 4">
    <name type="scientific">Nephila pilipes</name>
    <name type="common">Giant wood spider</name>
    <name type="synonym">Nephila maculata</name>
    <dbReference type="NCBI Taxonomy" id="299642"/>
    <lineage>
        <taxon>Eukaryota</taxon>
        <taxon>Metazoa</taxon>
        <taxon>Ecdysozoa</taxon>
        <taxon>Arthropoda</taxon>
        <taxon>Chelicerata</taxon>
        <taxon>Arachnida</taxon>
        <taxon>Araneae</taxon>
        <taxon>Araneomorphae</taxon>
        <taxon>Entelegynae</taxon>
        <taxon>Araneoidea</taxon>
        <taxon>Nephilidae</taxon>
        <taxon>Nephila</taxon>
    </lineage>
</organism>